<name>A0AAD4HQG5_9AGAM</name>
<protein>
    <submittedName>
        <fullName evidence="2">Uncharacterized protein</fullName>
    </submittedName>
</protein>
<dbReference type="GeneID" id="64670953"/>
<dbReference type="RefSeq" id="XP_041230401.1">
    <property type="nucleotide sequence ID" value="XM_041376655.1"/>
</dbReference>
<comment type="caution">
    <text evidence="2">The sequence shown here is derived from an EMBL/GenBank/DDBJ whole genome shotgun (WGS) entry which is preliminary data.</text>
</comment>
<proteinExistence type="predicted"/>
<dbReference type="Proteomes" id="UP001195769">
    <property type="component" value="Unassembled WGS sequence"/>
</dbReference>
<accession>A0AAD4HQG5</accession>
<evidence type="ECO:0000313" key="3">
    <source>
        <dbReference type="Proteomes" id="UP001195769"/>
    </source>
</evidence>
<organism evidence="2 3">
    <name type="scientific">Suillus fuscotomentosus</name>
    <dbReference type="NCBI Taxonomy" id="1912939"/>
    <lineage>
        <taxon>Eukaryota</taxon>
        <taxon>Fungi</taxon>
        <taxon>Dikarya</taxon>
        <taxon>Basidiomycota</taxon>
        <taxon>Agaricomycotina</taxon>
        <taxon>Agaricomycetes</taxon>
        <taxon>Agaricomycetidae</taxon>
        <taxon>Boletales</taxon>
        <taxon>Suillineae</taxon>
        <taxon>Suillaceae</taxon>
        <taxon>Suillus</taxon>
    </lineage>
</organism>
<evidence type="ECO:0000256" key="1">
    <source>
        <dbReference type="SAM" id="MobiDB-lite"/>
    </source>
</evidence>
<reference evidence="2" key="1">
    <citation type="journal article" date="2020" name="New Phytol.">
        <title>Comparative genomics reveals dynamic genome evolution in host specialist ectomycorrhizal fungi.</title>
        <authorList>
            <person name="Lofgren L.A."/>
            <person name="Nguyen N.H."/>
            <person name="Vilgalys R."/>
            <person name="Ruytinx J."/>
            <person name="Liao H.L."/>
            <person name="Branco S."/>
            <person name="Kuo A."/>
            <person name="LaButti K."/>
            <person name="Lipzen A."/>
            <person name="Andreopoulos W."/>
            <person name="Pangilinan J."/>
            <person name="Riley R."/>
            <person name="Hundley H."/>
            <person name="Na H."/>
            <person name="Barry K."/>
            <person name="Grigoriev I.V."/>
            <person name="Stajich J.E."/>
            <person name="Kennedy P.G."/>
        </authorList>
    </citation>
    <scope>NUCLEOTIDE SEQUENCE</scope>
    <source>
        <strain evidence="2">FC203</strain>
    </source>
</reference>
<gene>
    <name evidence="2" type="ORF">F5891DRAFT_976985</name>
</gene>
<evidence type="ECO:0000313" key="2">
    <source>
        <dbReference type="EMBL" id="KAG1904826.1"/>
    </source>
</evidence>
<keyword evidence="3" id="KW-1185">Reference proteome</keyword>
<sequence>MTCSKGSEVSYKNCSEIRHPNCNKTQARVFDQSQTDKDRTWVWRTGKAKKALEVNGWPSDDLDKHTELLEAIKRIKRTHWISHRVHLVSVAVEVDEEEVPQEHSSEQDAPPYLQYDMSPATTMENAIARGIETAPR</sequence>
<feature type="region of interest" description="Disordered" evidence="1">
    <location>
        <begin position="96"/>
        <end position="116"/>
    </location>
</feature>
<dbReference type="EMBL" id="JABBWK010000009">
    <property type="protein sequence ID" value="KAG1904826.1"/>
    <property type="molecule type" value="Genomic_DNA"/>
</dbReference>
<dbReference type="AlphaFoldDB" id="A0AAD4HQG5"/>